<evidence type="ECO:0000313" key="2">
    <source>
        <dbReference type="EMBL" id="KAI9165765.1"/>
    </source>
</evidence>
<evidence type="ECO:0000256" key="1">
    <source>
        <dbReference type="SAM" id="MobiDB-lite"/>
    </source>
</evidence>
<name>A0AAD5NL71_ACENE</name>
<reference evidence="2" key="2">
    <citation type="submission" date="2023-02" db="EMBL/GenBank/DDBJ databases">
        <authorList>
            <person name="Swenson N.G."/>
            <person name="Wegrzyn J.L."/>
            <person name="Mcevoy S.L."/>
        </authorList>
    </citation>
    <scope>NUCLEOTIDE SEQUENCE</scope>
    <source>
        <strain evidence="2">91603</strain>
        <tissue evidence="2">Leaf</tissue>
    </source>
</reference>
<gene>
    <name evidence="2" type="ORF">LWI28_019990</name>
</gene>
<dbReference type="Proteomes" id="UP001064489">
    <property type="component" value="Chromosome 10"/>
</dbReference>
<proteinExistence type="predicted"/>
<keyword evidence="3" id="KW-1185">Reference proteome</keyword>
<dbReference type="AlphaFoldDB" id="A0AAD5NL71"/>
<accession>A0AAD5NL71</accession>
<dbReference type="EMBL" id="JAJSOW010000105">
    <property type="protein sequence ID" value="KAI9165765.1"/>
    <property type="molecule type" value="Genomic_DNA"/>
</dbReference>
<evidence type="ECO:0000313" key="3">
    <source>
        <dbReference type="Proteomes" id="UP001064489"/>
    </source>
</evidence>
<reference evidence="2" key="1">
    <citation type="journal article" date="2022" name="Plant J.">
        <title>Strategies of tolerance reflected in two North American maple genomes.</title>
        <authorList>
            <person name="McEvoy S.L."/>
            <person name="Sezen U.U."/>
            <person name="Trouern-Trend A."/>
            <person name="McMahon S.M."/>
            <person name="Schaberg P.G."/>
            <person name="Yang J."/>
            <person name="Wegrzyn J.L."/>
            <person name="Swenson N.G."/>
        </authorList>
    </citation>
    <scope>NUCLEOTIDE SEQUENCE</scope>
    <source>
        <strain evidence="2">91603</strain>
    </source>
</reference>
<organism evidence="2 3">
    <name type="scientific">Acer negundo</name>
    <name type="common">Box elder</name>
    <dbReference type="NCBI Taxonomy" id="4023"/>
    <lineage>
        <taxon>Eukaryota</taxon>
        <taxon>Viridiplantae</taxon>
        <taxon>Streptophyta</taxon>
        <taxon>Embryophyta</taxon>
        <taxon>Tracheophyta</taxon>
        <taxon>Spermatophyta</taxon>
        <taxon>Magnoliopsida</taxon>
        <taxon>eudicotyledons</taxon>
        <taxon>Gunneridae</taxon>
        <taxon>Pentapetalae</taxon>
        <taxon>rosids</taxon>
        <taxon>malvids</taxon>
        <taxon>Sapindales</taxon>
        <taxon>Sapindaceae</taxon>
        <taxon>Hippocastanoideae</taxon>
        <taxon>Acereae</taxon>
        <taxon>Acer</taxon>
    </lineage>
</organism>
<comment type="caution">
    <text evidence="2">The sequence shown here is derived from an EMBL/GenBank/DDBJ whole genome shotgun (WGS) entry which is preliminary data.</text>
</comment>
<sequence>MKKKKKKRGREEETGSRQQRSRCLPATIHRPNTLATQDLQVTHVGCYEGVAEVRSREADGLFDGGGEREGMVGIEGIVVGMVGSGVEGNGGSVTFGAVGKVGSVGFGKDGIWVVGKGGNVAFGRLGNGVDGNGGRVGCVGSVGNGVDGNGGSVALGRVGCVGRVGNGVEGNGGKVGLGKEGTEGNGGKVAFGRGGIVGRDNAGGGAAAGVSKRWRAASVISKLCKLNAARKDNRKQCLKGIAIVCKEIRKRKL</sequence>
<feature type="region of interest" description="Disordered" evidence="1">
    <location>
        <begin position="1"/>
        <end position="22"/>
    </location>
</feature>
<protein>
    <submittedName>
        <fullName evidence="2">Uncharacterized protein</fullName>
    </submittedName>
</protein>